<dbReference type="VEuPathDB" id="FungiDB:BTJ68_11644"/>
<organism evidence="1 2">
    <name type="scientific">Hortaea werneckii</name>
    <name type="common">Black yeast</name>
    <name type="synonym">Cladosporium werneckii</name>
    <dbReference type="NCBI Taxonomy" id="91943"/>
    <lineage>
        <taxon>Eukaryota</taxon>
        <taxon>Fungi</taxon>
        <taxon>Dikarya</taxon>
        <taxon>Ascomycota</taxon>
        <taxon>Pezizomycotina</taxon>
        <taxon>Dothideomycetes</taxon>
        <taxon>Dothideomycetidae</taxon>
        <taxon>Mycosphaerellales</taxon>
        <taxon>Teratosphaeriaceae</taxon>
        <taxon>Hortaea</taxon>
    </lineage>
</organism>
<dbReference type="EMBL" id="QWIK01000254">
    <property type="protein sequence ID" value="RMY09615.1"/>
    <property type="molecule type" value="Genomic_DNA"/>
</dbReference>
<dbReference type="AlphaFoldDB" id="A0A3M6Z2N2"/>
<comment type="caution">
    <text evidence="1">The sequence shown here is derived from an EMBL/GenBank/DDBJ whole genome shotgun (WGS) entry which is preliminary data.</text>
</comment>
<name>A0A3M6Z2N2_HORWE</name>
<evidence type="ECO:0000313" key="2">
    <source>
        <dbReference type="Proteomes" id="UP000282582"/>
    </source>
</evidence>
<dbReference type="Proteomes" id="UP000282582">
    <property type="component" value="Unassembled WGS sequence"/>
</dbReference>
<reference evidence="1 2" key="1">
    <citation type="journal article" date="2018" name="BMC Genomics">
        <title>Genomic evidence for intraspecific hybridization in a clonal and extremely halotolerant yeast.</title>
        <authorList>
            <person name="Gostincar C."/>
            <person name="Stajich J.E."/>
            <person name="Zupancic J."/>
            <person name="Zalar P."/>
            <person name="Gunde-Cimerman N."/>
        </authorList>
    </citation>
    <scope>NUCLEOTIDE SEQUENCE [LARGE SCALE GENOMIC DNA]</scope>
    <source>
        <strain evidence="1 2">EXF-6654</strain>
    </source>
</reference>
<proteinExistence type="predicted"/>
<protein>
    <recommendedName>
        <fullName evidence="3">Fungal N-terminal domain-containing protein</fullName>
    </recommendedName>
</protein>
<evidence type="ECO:0000313" key="1">
    <source>
        <dbReference type="EMBL" id="RMY09615.1"/>
    </source>
</evidence>
<sequence>MAEALGVAAGALGIASFGIQLAESVMKLKRFCGEVKGVPRKLHRLTDELEVMTEALSTFTVDHEKLLASKNPVRRSLALCEAAVRDLASTIYTIEDRMGRRKRITSVYAALRREEIDELVETMERTRNLLDFVSRVYLDARRQDELSSLLVHCQTISSAASSSTVGIPMSQTTTQDGSVAQQEIEVIRRSPASTSVALARWRVLECKASCWLFSQIWELSVERASSGWKISLRFQRTLPAEHFASACCVLRIPVVAGIQKLIFDGEVLPDDKIAYPYSNSLSLITILFDISFLRELILERERQSGILSGNLATILVWRDSTLDTIIEHFKFLSGLCVFENRTSHDQHINWLHGTKFCVDCLLQPRASWSMDDNLTFFRSIVLLSPNASAKFLHLVEPALKERAYFALQADTPDLTSLMHLLAECACAISWDDWRTYKHELAAFIASGINTGSCLHVLSRTGSGMTPLMHALLGAMRSFQSYTYERVNFDLTVSAVQYRFQRWPTLLAMAGVDLSRYAKREARLFRKHWRTSQRVLWKSFSRHCEVFALRFGSKATEWGLWVSHPGDSYSGLFWDMVEHPERSIPGAWTELEKFDPEPSVLRCYCSPRGYFEFELQDPDRLRWPDDLDYFED</sequence>
<accession>A0A3M6Z2N2</accession>
<evidence type="ECO:0008006" key="3">
    <source>
        <dbReference type="Google" id="ProtNLM"/>
    </source>
</evidence>
<gene>
    <name evidence="1" type="ORF">D0868_04150</name>
</gene>